<protein>
    <recommendedName>
        <fullName evidence="2">Reverse transcriptase Ty1/copia-type domain-containing protein</fullName>
    </recommendedName>
</protein>
<dbReference type="AlphaFoldDB" id="A5BR29"/>
<gene>
    <name evidence="1" type="ORF">VITISV_033404</name>
</gene>
<name>A5BR29_VITVI</name>
<proteinExistence type="predicted"/>
<reference evidence="1" key="1">
    <citation type="journal article" date="2007" name="PLoS ONE">
        <title>The first genome sequence of an elite grapevine cultivar (Pinot noir Vitis vinifera L.): coping with a highly heterozygous genome.</title>
        <authorList>
            <person name="Velasco R."/>
            <person name="Zharkikh A."/>
            <person name="Troggio M."/>
            <person name="Cartwright D.A."/>
            <person name="Cestaro A."/>
            <person name="Pruss D."/>
            <person name="Pindo M."/>
            <person name="FitzGerald L.M."/>
            <person name="Vezzulli S."/>
            <person name="Reid J."/>
            <person name="Malacarne G."/>
            <person name="Iliev D."/>
            <person name="Coppola G."/>
            <person name="Wardell B."/>
            <person name="Micheletti D."/>
            <person name="Macalma T."/>
            <person name="Facci M."/>
            <person name="Mitchell J.T."/>
            <person name="Perazzolli M."/>
            <person name="Eldredge G."/>
            <person name="Gatto P."/>
            <person name="Oyzerski R."/>
            <person name="Moretto M."/>
            <person name="Gutin N."/>
            <person name="Stefanini M."/>
            <person name="Chen Y."/>
            <person name="Segala C."/>
            <person name="Davenport C."/>
            <person name="Dematte L."/>
            <person name="Mraz A."/>
            <person name="Battilana J."/>
            <person name="Stormo K."/>
            <person name="Costa F."/>
            <person name="Tao Q."/>
            <person name="Si-Ammour A."/>
            <person name="Harkins T."/>
            <person name="Lackey A."/>
            <person name="Perbost C."/>
            <person name="Taillon B."/>
            <person name="Stella A."/>
            <person name="Solovyev V."/>
            <person name="Fawcett J.A."/>
            <person name="Sterck L."/>
            <person name="Vandepoele K."/>
            <person name="Grando S.M."/>
            <person name="Toppo S."/>
            <person name="Moser C."/>
            <person name="Lanchbury J."/>
            <person name="Bogden R."/>
            <person name="Skolnick M."/>
            <person name="Sgaramella V."/>
            <person name="Bhatnagar S.K."/>
            <person name="Fontana P."/>
            <person name="Gutin A."/>
            <person name="Van de Peer Y."/>
            <person name="Salamini F."/>
            <person name="Viola R."/>
        </authorList>
    </citation>
    <scope>NUCLEOTIDE SEQUENCE</scope>
</reference>
<sequence length="110" mass="12563">MKDLDALKCFMGIELSRSKQGIFLSQHKYTLDLLVETDIEIANDSVQNDPTKHIDLDKNYIKDNLDFDMIKVPYIKNADQLVDMMTYVVTSGAFYVSLSKLGMCDNYVPT</sequence>
<organism evidence="1">
    <name type="scientific">Vitis vinifera</name>
    <name type="common">Grape</name>
    <dbReference type="NCBI Taxonomy" id="29760"/>
    <lineage>
        <taxon>Eukaryota</taxon>
        <taxon>Viridiplantae</taxon>
        <taxon>Streptophyta</taxon>
        <taxon>Embryophyta</taxon>
        <taxon>Tracheophyta</taxon>
        <taxon>Spermatophyta</taxon>
        <taxon>Magnoliopsida</taxon>
        <taxon>eudicotyledons</taxon>
        <taxon>Gunneridae</taxon>
        <taxon>Pentapetalae</taxon>
        <taxon>rosids</taxon>
        <taxon>Vitales</taxon>
        <taxon>Vitaceae</taxon>
        <taxon>Viteae</taxon>
        <taxon>Vitis</taxon>
    </lineage>
</organism>
<dbReference type="EMBL" id="AM468053">
    <property type="protein sequence ID" value="CAN70449.1"/>
    <property type="molecule type" value="Genomic_DNA"/>
</dbReference>
<evidence type="ECO:0000313" key="1">
    <source>
        <dbReference type="EMBL" id="CAN70449.1"/>
    </source>
</evidence>
<accession>A5BR29</accession>
<evidence type="ECO:0008006" key="2">
    <source>
        <dbReference type="Google" id="ProtNLM"/>
    </source>
</evidence>